<feature type="region of interest" description="Disordered" evidence="1">
    <location>
        <begin position="93"/>
        <end position="131"/>
    </location>
</feature>
<feature type="region of interest" description="Disordered" evidence="1">
    <location>
        <begin position="27"/>
        <end position="63"/>
    </location>
</feature>
<dbReference type="STRING" id="870435.A0A0C3PC80"/>
<feature type="region of interest" description="Disordered" evidence="1">
    <location>
        <begin position="171"/>
        <end position="215"/>
    </location>
</feature>
<feature type="compositionally biased region" description="Acidic residues" evidence="1">
    <location>
        <begin position="313"/>
        <end position="327"/>
    </location>
</feature>
<evidence type="ECO:0000256" key="1">
    <source>
        <dbReference type="SAM" id="MobiDB-lite"/>
    </source>
</evidence>
<reference evidence="3" key="2">
    <citation type="submission" date="2015-01" db="EMBL/GenBank/DDBJ databases">
        <title>Evolutionary Origins and Diversification of the Mycorrhizal Mutualists.</title>
        <authorList>
            <consortium name="DOE Joint Genome Institute"/>
            <consortium name="Mycorrhizal Genomics Consortium"/>
            <person name="Kohler A."/>
            <person name="Kuo A."/>
            <person name="Nagy L.G."/>
            <person name="Floudas D."/>
            <person name="Copeland A."/>
            <person name="Barry K.W."/>
            <person name="Cichocki N."/>
            <person name="Veneault-Fourrey C."/>
            <person name="LaButti K."/>
            <person name="Lindquist E.A."/>
            <person name="Lipzen A."/>
            <person name="Lundell T."/>
            <person name="Morin E."/>
            <person name="Murat C."/>
            <person name="Riley R."/>
            <person name="Ohm R."/>
            <person name="Sun H."/>
            <person name="Tunlid A."/>
            <person name="Henrissat B."/>
            <person name="Grigoriev I.V."/>
            <person name="Hibbett D.S."/>
            <person name="Martin F."/>
        </authorList>
    </citation>
    <scope>NUCLEOTIDE SEQUENCE [LARGE SCALE GENOMIC DNA]</scope>
    <source>
        <strain evidence="3">Marx 270</strain>
    </source>
</reference>
<sequence length="327" mass="36629">MSDSRPISATGNNNKSRVIVDWTQVPDDAIRYDTDNKEEVMKAKSKERKRQKAAEQAQHEEQVWLEAERVAREQVEAERAEWERVEAERIVQETKEQRACEEGEKRKAEEEKEAERKHKAETGKSSEARGEVKRVVMDPGCTCCTRANTICKFLVDGNKKQVACIRCNQSKGKCQWPGDGKDAEAGSKAGRSDKGKKRKANKENAEAGPSMQKRLRTSARLAKVLDLDELEASRSGVKEASAARYSGLENKLDLFELHETAVENLGHIADVPESILDKSYSVGMVVSPSDSGSSELDSDELHEEAEWLKDHGEYEEESEGEDESMAK</sequence>
<dbReference type="AlphaFoldDB" id="A0A0C3PC80"/>
<protein>
    <submittedName>
        <fullName evidence="2">Uncharacterized protein</fullName>
    </submittedName>
</protein>
<feature type="compositionally biased region" description="Basic and acidic residues" evidence="1">
    <location>
        <begin position="179"/>
        <end position="193"/>
    </location>
</feature>
<evidence type="ECO:0000313" key="2">
    <source>
        <dbReference type="EMBL" id="KIO05631.1"/>
    </source>
</evidence>
<dbReference type="EMBL" id="KN831966">
    <property type="protein sequence ID" value="KIO05631.1"/>
    <property type="molecule type" value="Genomic_DNA"/>
</dbReference>
<evidence type="ECO:0000313" key="3">
    <source>
        <dbReference type="Proteomes" id="UP000054217"/>
    </source>
</evidence>
<gene>
    <name evidence="2" type="ORF">M404DRAFT_25342</name>
</gene>
<reference evidence="2 3" key="1">
    <citation type="submission" date="2014-04" db="EMBL/GenBank/DDBJ databases">
        <authorList>
            <consortium name="DOE Joint Genome Institute"/>
            <person name="Kuo A."/>
            <person name="Kohler A."/>
            <person name="Costa M.D."/>
            <person name="Nagy L.G."/>
            <person name="Floudas D."/>
            <person name="Copeland A."/>
            <person name="Barry K.W."/>
            <person name="Cichocki N."/>
            <person name="Veneault-Fourrey C."/>
            <person name="LaButti K."/>
            <person name="Lindquist E.A."/>
            <person name="Lipzen A."/>
            <person name="Lundell T."/>
            <person name="Morin E."/>
            <person name="Murat C."/>
            <person name="Sun H."/>
            <person name="Tunlid A."/>
            <person name="Henrissat B."/>
            <person name="Grigoriev I.V."/>
            <person name="Hibbett D.S."/>
            <person name="Martin F."/>
            <person name="Nordberg H.P."/>
            <person name="Cantor M.N."/>
            <person name="Hua S.X."/>
        </authorList>
    </citation>
    <scope>NUCLEOTIDE SEQUENCE [LARGE SCALE GENOMIC DNA]</scope>
    <source>
        <strain evidence="2 3">Marx 270</strain>
    </source>
</reference>
<dbReference type="InParanoid" id="A0A0C3PC80"/>
<feature type="region of interest" description="Disordered" evidence="1">
    <location>
        <begin position="286"/>
        <end position="327"/>
    </location>
</feature>
<proteinExistence type="predicted"/>
<keyword evidence="3" id="KW-1185">Reference proteome</keyword>
<organism evidence="2 3">
    <name type="scientific">Pisolithus tinctorius Marx 270</name>
    <dbReference type="NCBI Taxonomy" id="870435"/>
    <lineage>
        <taxon>Eukaryota</taxon>
        <taxon>Fungi</taxon>
        <taxon>Dikarya</taxon>
        <taxon>Basidiomycota</taxon>
        <taxon>Agaricomycotina</taxon>
        <taxon>Agaricomycetes</taxon>
        <taxon>Agaricomycetidae</taxon>
        <taxon>Boletales</taxon>
        <taxon>Sclerodermatineae</taxon>
        <taxon>Pisolithaceae</taxon>
        <taxon>Pisolithus</taxon>
    </lineage>
</organism>
<accession>A0A0C3PC80</accession>
<dbReference type="HOGENOM" id="CLU_048923_0_0_1"/>
<feature type="compositionally biased region" description="Basic and acidic residues" evidence="1">
    <location>
        <begin position="28"/>
        <end position="44"/>
    </location>
</feature>
<dbReference type="Proteomes" id="UP000054217">
    <property type="component" value="Unassembled WGS sequence"/>
</dbReference>
<name>A0A0C3PC80_PISTI</name>
<feature type="compositionally biased region" description="Low complexity" evidence="1">
    <location>
        <begin position="286"/>
        <end position="295"/>
    </location>
</feature>